<gene>
    <name evidence="3" type="ORF">A4U43_UnF11270</name>
</gene>
<dbReference type="AlphaFoldDB" id="A0A1R3L5A1"/>
<evidence type="ECO:0000256" key="2">
    <source>
        <dbReference type="SAM" id="MobiDB-lite"/>
    </source>
</evidence>
<evidence type="ECO:0000313" key="3">
    <source>
        <dbReference type="EMBL" id="ONK54792.1"/>
    </source>
</evidence>
<dbReference type="PANTHER" id="PTHR34484:SF2">
    <property type="entry name" value="OS02G0832600 PROTEIN"/>
    <property type="match status" value="1"/>
</dbReference>
<name>A0A1R3L5A1_ASPOF</name>
<proteinExistence type="predicted"/>
<dbReference type="PANTHER" id="PTHR34484">
    <property type="entry name" value="OS02G0832600 PROTEIN"/>
    <property type="match status" value="1"/>
</dbReference>
<keyword evidence="1" id="KW-0175">Coiled coil</keyword>
<evidence type="ECO:0000256" key="1">
    <source>
        <dbReference type="SAM" id="Coils"/>
    </source>
</evidence>
<reference evidence="4" key="1">
    <citation type="journal article" date="2017" name="Nat. Commun.">
        <title>The asparagus genome sheds light on the origin and evolution of a young Y chromosome.</title>
        <authorList>
            <person name="Harkess A."/>
            <person name="Zhou J."/>
            <person name="Xu C."/>
            <person name="Bowers J.E."/>
            <person name="Van der Hulst R."/>
            <person name="Ayyampalayam S."/>
            <person name="Mercati F."/>
            <person name="Riccardi P."/>
            <person name="McKain M.R."/>
            <person name="Kakrana A."/>
            <person name="Tang H."/>
            <person name="Ray J."/>
            <person name="Groenendijk J."/>
            <person name="Arikit S."/>
            <person name="Mathioni S.M."/>
            <person name="Nakano M."/>
            <person name="Shan H."/>
            <person name="Telgmann-Rauber A."/>
            <person name="Kanno A."/>
            <person name="Yue Z."/>
            <person name="Chen H."/>
            <person name="Li W."/>
            <person name="Chen Y."/>
            <person name="Xu X."/>
            <person name="Zhang Y."/>
            <person name="Luo S."/>
            <person name="Chen H."/>
            <person name="Gao J."/>
            <person name="Mao Z."/>
            <person name="Pires J.C."/>
            <person name="Luo M."/>
            <person name="Kudrna D."/>
            <person name="Wing R.A."/>
            <person name="Meyers B.C."/>
            <person name="Yi K."/>
            <person name="Kong H."/>
            <person name="Lavrijsen P."/>
            <person name="Sunseri F."/>
            <person name="Falavigna A."/>
            <person name="Ye Y."/>
            <person name="Leebens-Mack J.H."/>
            <person name="Chen G."/>
        </authorList>
    </citation>
    <scope>NUCLEOTIDE SEQUENCE [LARGE SCALE GENOMIC DNA]</scope>
    <source>
        <strain evidence="4">cv. DH0086</strain>
    </source>
</reference>
<feature type="compositionally biased region" description="Acidic residues" evidence="2">
    <location>
        <begin position="114"/>
        <end position="126"/>
    </location>
</feature>
<protein>
    <submittedName>
        <fullName evidence="3">Uncharacterized protein</fullName>
    </submittedName>
</protein>
<keyword evidence="4" id="KW-1185">Reference proteome</keyword>
<dbReference type="Gramene" id="ONK54792">
    <property type="protein sequence ID" value="ONK54792"/>
    <property type="gene ID" value="A4U43_UnF11270"/>
</dbReference>
<organism evidence="3 4">
    <name type="scientific">Asparagus officinalis</name>
    <name type="common">Garden asparagus</name>
    <dbReference type="NCBI Taxonomy" id="4686"/>
    <lineage>
        <taxon>Eukaryota</taxon>
        <taxon>Viridiplantae</taxon>
        <taxon>Streptophyta</taxon>
        <taxon>Embryophyta</taxon>
        <taxon>Tracheophyta</taxon>
        <taxon>Spermatophyta</taxon>
        <taxon>Magnoliopsida</taxon>
        <taxon>Liliopsida</taxon>
        <taxon>Asparagales</taxon>
        <taxon>Asparagaceae</taxon>
        <taxon>Asparagoideae</taxon>
        <taxon>Asparagus</taxon>
    </lineage>
</organism>
<sequence length="139" mass="15493">MVYPSFGEDQGAAAAYLLENRVDDQDTHIAQLEEENLTLKERLFLVEREVGDLRRRLQILEAGFRGRGGGGVSNNNDDENNPNVDDNEGSYSGNHNNNNNNNNVNLNLSLNLNEEGDVCSENGDESNEARTPMREERGI</sequence>
<feature type="region of interest" description="Disordered" evidence="2">
    <location>
        <begin position="64"/>
        <end position="139"/>
    </location>
</feature>
<feature type="compositionally biased region" description="Low complexity" evidence="2">
    <location>
        <begin position="94"/>
        <end position="113"/>
    </location>
</feature>
<dbReference type="EMBL" id="KV864159">
    <property type="protein sequence ID" value="ONK54792.1"/>
    <property type="molecule type" value="Genomic_DNA"/>
</dbReference>
<evidence type="ECO:0000313" key="4">
    <source>
        <dbReference type="Proteomes" id="UP000243459"/>
    </source>
</evidence>
<feature type="compositionally biased region" description="Acidic residues" evidence="2">
    <location>
        <begin position="76"/>
        <end position="88"/>
    </location>
</feature>
<dbReference type="Proteomes" id="UP000243459">
    <property type="component" value="Unassembled WGS sequence"/>
</dbReference>
<accession>A0A1R3L5A1</accession>
<feature type="compositionally biased region" description="Basic and acidic residues" evidence="2">
    <location>
        <begin position="127"/>
        <end position="139"/>
    </location>
</feature>
<feature type="coiled-coil region" evidence="1">
    <location>
        <begin position="22"/>
        <end position="49"/>
    </location>
</feature>